<protein>
    <submittedName>
        <fullName evidence="1">Uncharacterized protein</fullName>
    </submittedName>
</protein>
<reference evidence="1 2" key="1">
    <citation type="submission" date="2009-04" db="EMBL/GenBank/DDBJ databases">
        <authorList>
            <person name="Weinstock G."/>
            <person name="Sodergren E."/>
            <person name="Clifton S."/>
            <person name="Fulton L."/>
            <person name="Fulton B."/>
            <person name="Courtney L."/>
            <person name="Fronick C."/>
            <person name="Harrison M."/>
            <person name="Strong C."/>
            <person name="Farmer C."/>
            <person name="Delahaunty K."/>
            <person name="Markovic C."/>
            <person name="Hall O."/>
            <person name="Minx P."/>
            <person name="Tomlinson C."/>
            <person name="Mitreva M."/>
            <person name="Nelson J."/>
            <person name="Hou S."/>
            <person name="Wollam A."/>
            <person name="Pepin K.H."/>
            <person name="Johnson M."/>
            <person name="Bhonagiri V."/>
            <person name="Nash W.E."/>
            <person name="Warren W."/>
            <person name="Chinwalla A."/>
            <person name="Mardis E.R."/>
            <person name="Wilson R.K."/>
        </authorList>
    </citation>
    <scope>NUCLEOTIDE SEQUENCE [LARGE SCALE GENOMIC DNA]</scope>
    <source>
        <strain evidence="1 2">DSM 13280</strain>
    </source>
</reference>
<dbReference type="STRING" id="521003.COLINT_02322"/>
<dbReference type="Proteomes" id="UP000003295">
    <property type="component" value="Unassembled WGS sequence"/>
</dbReference>
<gene>
    <name evidence="1" type="ORF">COLINT_02322</name>
</gene>
<evidence type="ECO:0000313" key="1">
    <source>
        <dbReference type="EMBL" id="EEP44823.1"/>
    </source>
</evidence>
<comment type="caution">
    <text evidence="1">The sequence shown here is derived from an EMBL/GenBank/DDBJ whole genome shotgun (WGS) entry which is preliminary data.</text>
</comment>
<proteinExistence type="predicted"/>
<dbReference type="HOGENOM" id="CLU_1746495_0_0_11"/>
<dbReference type="AlphaFoldDB" id="C4F8F1"/>
<organism evidence="1 2">
    <name type="scientific">Collinsella intestinalis DSM 13280</name>
    <dbReference type="NCBI Taxonomy" id="521003"/>
    <lineage>
        <taxon>Bacteria</taxon>
        <taxon>Bacillati</taxon>
        <taxon>Actinomycetota</taxon>
        <taxon>Coriobacteriia</taxon>
        <taxon>Coriobacteriales</taxon>
        <taxon>Coriobacteriaceae</taxon>
        <taxon>Collinsella</taxon>
    </lineage>
</organism>
<dbReference type="RefSeq" id="WP_006722566.1">
    <property type="nucleotide sequence ID" value="NZ_GG692710.1"/>
</dbReference>
<accession>C4F8F1</accession>
<dbReference type="EMBL" id="ABXH02000005">
    <property type="protein sequence ID" value="EEP44823.1"/>
    <property type="molecule type" value="Genomic_DNA"/>
</dbReference>
<sequence length="149" mass="17252">MSQLRGLPLERAELFGKPSIGARYTHGASYERTGERCCICHRPATNCHHVAPRRLGERFSLVTPDRTWLLRSPLFALCGSGTTGCHNGFHGGSALTARWMWDDPQYERWWWDGILLEQWGPHAEELYGFGFWRIEDKKHDRLIEIREGN</sequence>
<evidence type="ECO:0000313" key="2">
    <source>
        <dbReference type="Proteomes" id="UP000003295"/>
    </source>
</evidence>
<name>C4F8F1_9ACTN</name>